<feature type="region of interest" description="Disordered" evidence="1">
    <location>
        <begin position="1752"/>
        <end position="1784"/>
    </location>
</feature>
<dbReference type="GO" id="GO:0019902">
    <property type="term" value="F:phosphatase binding"/>
    <property type="evidence" value="ECO:0007669"/>
    <property type="project" value="TreeGrafter"/>
</dbReference>
<feature type="region of interest" description="Disordered" evidence="1">
    <location>
        <begin position="169"/>
        <end position="206"/>
    </location>
</feature>
<feature type="compositionally biased region" description="Basic and acidic residues" evidence="1">
    <location>
        <begin position="15"/>
        <end position="24"/>
    </location>
</feature>
<feature type="compositionally biased region" description="Gly residues" evidence="1">
    <location>
        <begin position="1760"/>
        <end position="1769"/>
    </location>
</feature>
<organism evidence="2 3">
    <name type="scientific">Astrephomene gubernaculifera</name>
    <dbReference type="NCBI Taxonomy" id="47775"/>
    <lineage>
        <taxon>Eukaryota</taxon>
        <taxon>Viridiplantae</taxon>
        <taxon>Chlorophyta</taxon>
        <taxon>core chlorophytes</taxon>
        <taxon>Chlorophyceae</taxon>
        <taxon>CS clade</taxon>
        <taxon>Chlamydomonadales</taxon>
        <taxon>Astrephomenaceae</taxon>
        <taxon>Astrephomene</taxon>
    </lineage>
</organism>
<evidence type="ECO:0008006" key="4">
    <source>
        <dbReference type="Google" id="ProtNLM"/>
    </source>
</evidence>
<feature type="region of interest" description="Disordered" evidence="1">
    <location>
        <begin position="1"/>
        <end position="24"/>
    </location>
</feature>
<keyword evidence="3" id="KW-1185">Reference proteome</keyword>
<gene>
    <name evidence="2" type="ORF">Agub_g2411</name>
</gene>
<feature type="region of interest" description="Disordered" evidence="1">
    <location>
        <begin position="248"/>
        <end position="296"/>
    </location>
</feature>
<dbReference type="PANTHER" id="PTHR22028:SF9">
    <property type="entry name" value="SFI1 SPINDLE BODY DOMAIN-CONTAINING PROTEIN"/>
    <property type="match status" value="1"/>
</dbReference>
<feature type="compositionally biased region" description="Low complexity" evidence="1">
    <location>
        <begin position="275"/>
        <end position="289"/>
    </location>
</feature>
<feature type="compositionally biased region" description="Low complexity" evidence="1">
    <location>
        <begin position="135"/>
        <end position="148"/>
    </location>
</feature>
<feature type="region of interest" description="Disordered" evidence="1">
    <location>
        <begin position="1671"/>
        <end position="1708"/>
    </location>
</feature>
<feature type="compositionally biased region" description="Low complexity" evidence="1">
    <location>
        <begin position="1683"/>
        <end position="1693"/>
    </location>
</feature>
<feature type="region of interest" description="Disordered" evidence="1">
    <location>
        <begin position="1310"/>
        <end position="1330"/>
    </location>
</feature>
<proteinExistence type="predicted"/>
<feature type="compositionally biased region" description="Polar residues" evidence="1">
    <location>
        <begin position="173"/>
        <end position="183"/>
    </location>
</feature>
<feature type="compositionally biased region" description="Low complexity" evidence="1">
    <location>
        <begin position="195"/>
        <end position="206"/>
    </location>
</feature>
<dbReference type="InterPro" id="IPR052270">
    <property type="entry name" value="CACF_protein"/>
</dbReference>
<evidence type="ECO:0000313" key="3">
    <source>
        <dbReference type="Proteomes" id="UP001054857"/>
    </source>
</evidence>
<feature type="compositionally biased region" description="Polar residues" evidence="1">
    <location>
        <begin position="88"/>
        <end position="106"/>
    </location>
</feature>
<accession>A0AAD3DHI7</accession>
<evidence type="ECO:0000313" key="2">
    <source>
        <dbReference type="EMBL" id="GFR41668.1"/>
    </source>
</evidence>
<sequence>MVPNKNAGANLQEGLRFRSQDRGESQLVCHATAVAVHTRPRSPGFSPAKYVRPDESRSPQRDIMPQRDVVGRTGPQGHPQPSAGRGPHSNTQHLQFRPPANSTAQPSAVAHLAAPSRPGGHALPSRTSGPGHWTQAPAPSAPTQQQHADWYDSEAARISATAAAVAGITSTSRQVPPQQTLAMQQPAAAVGKTAGGSANSGNTNSGAAATGAALLAEILGPQPPRITAAPSQPARTAAAAAATAGAYSASGSSAPAPPPSAATSHLGRSNEHRGGAPVSAASGAGAAAPGWGGGRSQALSQPLLAEEGGARSLAALGLLGGVGVGVGGGVEDPEEEARRARRRHRRRVARIVVDHWKHFAGERLRALAAKRHHHRRLLTAALVAWQAEAAAARARMRQAAVYDLKRAYLGLGRCLQAWRDTVKRLMTLRLQQERFMVARLTRQTRACLRAWRGRCYHAAEKRRMQLQAWYYLCFSTLTRALRKWHAWTKMRRAKASRAGWADAMHAAVLGRKTFTAWRRRRAYLQWKEVAITTGAAFRRLWVLRSVVQGWRTAVRDCAMMRRAGCVALAAVAEGLQTQQAAAAFREWQAHAAGKRRRRQRERYALAYMRRWRQLVVMWALRQQAARQRHLRRCEQALQPVGRRLRLALWWGRWWCGVAVLQGQRTAELRAAVQLRACWATWRATVEAAATKRELPQLATKRVQRIRAAAALNSWRSRTAHWRAKAAAWSTAAAWRRRRLLGRLLAGWRSEAARRVAKAVAVEAAEVHRRRVVLCRAVRLWKRYAWRRHMKVYASQRHLTRMAAAALGGWLRHTRYKARKELNRRRAVRHRYLMLLHSGLAAFRRAVERRRAKQADWADLVRLHSLHVARAVLAAWSRRFVPAALAKRAVGRQADLHRARGLMRRALAGWGQQAARLAAKHARERQASGHAALRLLRRAMVAWADAPALQTERREAKAARLEAAAAALAAAAARRLLAAWREVHGDLVMKRFQNTRAHEVWRVRTLRHSLTNWALYLAHRRTRRMSDARARAAWRLHVWRGVLAALAAAAAARRVKRRLLAAAEEHRRNGLLRRGLAALAWYGRYRAAKAHGYAAARAQFTRRLQREGAVAWLEAGLARRQRRIEGLAAAQAHSLARQLALVQPYARRWLHAVRCRRRQRLLALAGGTSAPTFGSHFTAAAAATVATAGGFSGYPLPALAAGAAPWQLSGLSVGLSSATATTTAAAAAAGGGPVAKGVASAGVNVAATTAAAAVMTKQPMIVRRPPPRTPPALHTHAPLLAPQQQHHHHQQQQQHVLHNNKYNNYFQPEIQHQGRQQQQQPQGLQQPAAVGEAGTAATGAAAVAAAPAATRGVHNSGAWACHGGEGVVSERAGMSTSHGLPQRARPQPRCPDFLLRRPATVDSAGPGIAPCAAANVRQDLRTVDDGQLGYNAASSGWISAAGGGGGATVASEVSLAGYSNAYSGAESSMPPSRATATGVRAATVASPSAGITIHRSGPLPPDVLRLPTRDGSSSDASGITGVAFSGYEGYLAGDAATSGAFQVDSDYGAGGHNITGAATAAGVNVDLNVSMAAMQTHGSYHPHQAPQGLPQQPVFIPRPMMQQQQHVNAIAATHPAMHHAGVMAAAGGSGASGPEVAAPVVSSSVPGYVMQAAAPPMLSGSQSMMRGVLPQHAQRGAVHPPSQPQLHPQQLPSQRGGAATLPEPPQSQLPYNSEELAELESLLSYCKSLKDLLNQLESGGGGGMTGLGAGAEAAGLEGRRPGGVAGGQGNAGSREEEEQRQRQAAEVRATLNAMRPAVEVAASMLRQIRGLG</sequence>
<dbReference type="Proteomes" id="UP001054857">
    <property type="component" value="Unassembled WGS sequence"/>
</dbReference>
<feature type="compositionally biased region" description="Basic and acidic residues" evidence="1">
    <location>
        <begin position="1772"/>
        <end position="1784"/>
    </location>
</feature>
<feature type="compositionally biased region" description="Basic and acidic residues" evidence="1">
    <location>
        <begin position="51"/>
        <end position="60"/>
    </location>
</feature>
<feature type="region of interest" description="Disordered" evidence="1">
    <location>
        <begin position="37"/>
        <end position="149"/>
    </location>
</feature>
<protein>
    <recommendedName>
        <fullName evidence="4">Sfi1 spindle body domain-containing protein</fullName>
    </recommendedName>
</protein>
<reference evidence="2 3" key="1">
    <citation type="journal article" date="2021" name="Sci. Rep.">
        <title>Genome sequencing of the multicellular alga Astrephomene provides insights into convergent evolution of germ-soma differentiation.</title>
        <authorList>
            <person name="Yamashita S."/>
            <person name="Yamamoto K."/>
            <person name="Matsuzaki R."/>
            <person name="Suzuki S."/>
            <person name="Yamaguchi H."/>
            <person name="Hirooka S."/>
            <person name="Minakuchi Y."/>
            <person name="Miyagishima S."/>
            <person name="Kawachi M."/>
            <person name="Toyoda A."/>
            <person name="Nozaki H."/>
        </authorList>
    </citation>
    <scope>NUCLEOTIDE SEQUENCE [LARGE SCALE GENOMIC DNA]</scope>
    <source>
        <strain evidence="2 3">NIES-4017</strain>
    </source>
</reference>
<evidence type="ECO:0000256" key="1">
    <source>
        <dbReference type="SAM" id="MobiDB-lite"/>
    </source>
</evidence>
<comment type="caution">
    <text evidence="2">The sequence shown here is derived from an EMBL/GenBank/DDBJ whole genome shotgun (WGS) entry which is preliminary data.</text>
</comment>
<dbReference type="EMBL" id="BMAR01000002">
    <property type="protein sequence ID" value="GFR41668.1"/>
    <property type="molecule type" value="Genomic_DNA"/>
</dbReference>
<dbReference type="PANTHER" id="PTHR22028">
    <property type="entry name" value="SFI1 SPINDLE BODY DOMAIN-CONTAINING PROTEIN-RELATED"/>
    <property type="match status" value="1"/>
</dbReference>
<name>A0AAD3DHI7_9CHLO</name>